<dbReference type="InParanoid" id="A0A1W0VYJ7"/>
<dbReference type="EMBL" id="CM000762">
    <property type="protein sequence ID" value="OQU87194.1"/>
    <property type="molecule type" value="Genomic_DNA"/>
</dbReference>
<proteinExistence type="predicted"/>
<gene>
    <name evidence="1" type="ORF">SORBI_3003G229150</name>
</gene>
<dbReference type="Proteomes" id="UP000000768">
    <property type="component" value="Chromosome 3"/>
</dbReference>
<evidence type="ECO:0000313" key="2">
    <source>
        <dbReference type="Proteomes" id="UP000000768"/>
    </source>
</evidence>
<sequence>MYPLEVRSAGKGMSEAISLALTFVQTQSFLNALLGSGDEGRKEIDARLCSAVVDEQGDGGGVDLIGGELGGVVDLVKHDTKHFVELDLGAENQYIRQSTKLPLIIFFIKTCRNRFLPSTVKNLNK</sequence>
<reference evidence="1 2" key="1">
    <citation type="journal article" date="2009" name="Nature">
        <title>The Sorghum bicolor genome and the diversification of grasses.</title>
        <authorList>
            <person name="Paterson A.H."/>
            <person name="Bowers J.E."/>
            <person name="Bruggmann R."/>
            <person name="Dubchak I."/>
            <person name="Grimwood J."/>
            <person name="Gundlach H."/>
            <person name="Haberer G."/>
            <person name="Hellsten U."/>
            <person name="Mitros T."/>
            <person name="Poliakov A."/>
            <person name="Schmutz J."/>
            <person name="Spannagl M."/>
            <person name="Tang H."/>
            <person name="Wang X."/>
            <person name="Wicker T."/>
            <person name="Bharti A.K."/>
            <person name="Chapman J."/>
            <person name="Feltus F.A."/>
            <person name="Gowik U."/>
            <person name="Grigoriev I.V."/>
            <person name="Lyons E."/>
            <person name="Maher C.A."/>
            <person name="Martis M."/>
            <person name="Narechania A."/>
            <person name="Otillar R.P."/>
            <person name="Penning B.W."/>
            <person name="Salamov A.A."/>
            <person name="Wang Y."/>
            <person name="Zhang L."/>
            <person name="Carpita N.C."/>
            <person name="Freeling M."/>
            <person name="Gingle A.R."/>
            <person name="Hash C.T."/>
            <person name="Keller B."/>
            <person name="Klein P."/>
            <person name="Kresovich S."/>
            <person name="McCann M.C."/>
            <person name="Ming R."/>
            <person name="Peterson D.G."/>
            <person name="Mehboob-ur-Rahman"/>
            <person name="Ware D."/>
            <person name="Westhoff P."/>
            <person name="Mayer K.F."/>
            <person name="Messing J."/>
            <person name="Rokhsar D.S."/>
        </authorList>
    </citation>
    <scope>NUCLEOTIDE SEQUENCE [LARGE SCALE GENOMIC DNA]</scope>
    <source>
        <strain evidence="2">cv. BTx623</strain>
    </source>
</reference>
<dbReference type="Gramene" id="OQU87194">
    <property type="protein sequence ID" value="OQU87194"/>
    <property type="gene ID" value="SORBI_3003G229150"/>
</dbReference>
<evidence type="ECO:0000313" key="1">
    <source>
        <dbReference type="EMBL" id="OQU87194.1"/>
    </source>
</evidence>
<name>A0A1W0VYJ7_SORBI</name>
<dbReference type="AlphaFoldDB" id="A0A1W0VYJ7"/>
<accession>A0A1W0VYJ7</accession>
<keyword evidence="2" id="KW-1185">Reference proteome</keyword>
<organism evidence="1 2">
    <name type="scientific">Sorghum bicolor</name>
    <name type="common">Sorghum</name>
    <name type="synonym">Sorghum vulgare</name>
    <dbReference type="NCBI Taxonomy" id="4558"/>
    <lineage>
        <taxon>Eukaryota</taxon>
        <taxon>Viridiplantae</taxon>
        <taxon>Streptophyta</taxon>
        <taxon>Embryophyta</taxon>
        <taxon>Tracheophyta</taxon>
        <taxon>Spermatophyta</taxon>
        <taxon>Magnoliopsida</taxon>
        <taxon>Liliopsida</taxon>
        <taxon>Poales</taxon>
        <taxon>Poaceae</taxon>
        <taxon>PACMAD clade</taxon>
        <taxon>Panicoideae</taxon>
        <taxon>Andropogonodae</taxon>
        <taxon>Andropogoneae</taxon>
        <taxon>Sorghinae</taxon>
        <taxon>Sorghum</taxon>
    </lineage>
</organism>
<protein>
    <submittedName>
        <fullName evidence="1">Uncharacterized protein</fullName>
    </submittedName>
</protein>
<reference evidence="2" key="2">
    <citation type="journal article" date="2018" name="Plant J.">
        <title>The Sorghum bicolor reference genome: improved assembly, gene annotations, a transcriptome atlas, and signatures of genome organization.</title>
        <authorList>
            <person name="McCormick R.F."/>
            <person name="Truong S.K."/>
            <person name="Sreedasyam A."/>
            <person name="Jenkins J."/>
            <person name="Shu S."/>
            <person name="Sims D."/>
            <person name="Kennedy M."/>
            <person name="Amirebrahimi M."/>
            <person name="Weers B.D."/>
            <person name="McKinley B."/>
            <person name="Mattison A."/>
            <person name="Morishige D.T."/>
            <person name="Grimwood J."/>
            <person name="Schmutz J."/>
            <person name="Mullet J.E."/>
        </authorList>
    </citation>
    <scope>NUCLEOTIDE SEQUENCE [LARGE SCALE GENOMIC DNA]</scope>
    <source>
        <strain evidence="2">cv. BTx623</strain>
    </source>
</reference>